<dbReference type="CDD" id="cd00063">
    <property type="entry name" value="FN3"/>
    <property type="match status" value="3"/>
</dbReference>
<dbReference type="OrthoDB" id="5241356at2"/>
<feature type="region of interest" description="Disordered" evidence="4">
    <location>
        <begin position="1112"/>
        <end position="1132"/>
    </location>
</feature>
<feature type="domain" description="Fibronectin type-III" evidence="5">
    <location>
        <begin position="1656"/>
        <end position="1756"/>
    </location>
</feature>
<dbReference type="Gene3D" id="2.60.40.3440">
    <property type="match status" value="1"/>
</dbReference>
<evidence type="ECO:0000256" key="3">
    <source>
        <dbReference type="ARBA" id="ARBA00023326"/>
    </source>
</evidence>
<evidence type="ECO:0000313" key="6">
    <source>
        <dbReference type="EMBL" id="EHM88199.1"/>
    </source>
</evidence>
<keyword evidence="7" id="KW-1185">Reference proteome</keyword>
<dbReference type="InterPro" id="IPR013783">
    <property type="entry name" value="Ig-like_fold"/>
</dbReference>
<dbReference type="PATRIC" id="fig|435830.3.peg.1008"/>
<dbReference type="SMART" id="SM00060">
    <property type="entry name" value="FN3"/>
    <property type="match status" value="3"/>
</dbReference>
<evidence type="ECO:0000313" key="7">
    <source>
        <dbReference type="Proteomes" id="UP000003822"/>
    </source>
</evidence>
<name>G9PFL4_9ACTO</name>
<dbReference type="PROSITE" id="PS50853">
    <property type="entry name" value="FN3"/>
    <property type="match status" value="3"/>
</dbReference>
<evidence type="ECO:0000256" key="2">
    <source>
        <dbReference type="ARBA" id="ARBA00023295"/>
    </source>
</evidence>
<feature type="region of interest" description="Disordered" evidence="4">
    <location>
        <begin position="388"/>
        <end position="425"/>
    </location>
</feature>
<evidence type="ECO:0000259" key="5">
    <source>
        <dbReference type="PROSITE" id="PS50853"/>
    </source>
</evidence>
<dbReference type="InterPro" id="IPR003961">
    <property type="entry name" value="FN3_dom"/>
</dbReference>
<dbReference type="HOGENOM" id="CLU_001730_0_0_11"/>
<sequence>MKLPKLVRSKRQGADSSAHTRLRAGMGARIKLRNLIGAATAVATASVVALAVAHPGIVSKEVNLNDGGVWVTNQDMRLVGHLSYQAQALDGRVRTDSTNFDVRQNGATVFVANTDGGSFTRVDPARVALKESIKFAGADKIQMGGSRIGYADAKTGKVWLADAAQAASFNPATASPVVTDMPGAVLSIGSDGVAHVVSLKAGKIKTLTPAGEQLDVSETKLPKLANNAKLQVSAVGKQAVVLDTKNNTLVLPSGEAVHLNGTDLQLQEAGPEAKDVLVGARGALLRVNLDDKKVTTVKAKTAQGSPSRPVLHRGCVYAAWSGQGSFLRDCPGTKNDLARKVSTLNQASQAVFRTNRDVIVLNDVKTGGLWLPDKDMVEVKGWEEVKSKLENEDEEDDSNQRDQNAPKEHKDENHPPKANNDEYGVRAGGTAYLPVINNDTDEDADVLTAAPLSQPSWGNVAPVRDGAALQVRVDAGATGSSTFNYDLSDGRANAQASVQLTVHPDSVNEAPKQTNRSVLTLATGAQGQINVSNDWLDPDGDQIYIKSVQAPSTMNVNWRADGTITIKDTGTSPGDVSLKVIFSDGRADGEGSLNVTVKAPGNLDPITNGDHLVTPVGVSAQLTPMDNDSDPNGGTLRLTQVSDAPAGLSVTSDLPTGVLTFTPSLEGTYYLNYQVSNGPKTASGFIRVDAIKSAEKSVPIVQDDVTSLPEGGSALVAALDNDTDPTGGVLSVQSVKTPDGSPLVAAVLEHRIVKITAPSGLSEPASLTYTAVNQSGATQGTIRVVPTPAADMTKPPQLNDDNLVVRVGDVGSISVLNNDRSPGGLKLTVQPDLQSSVSANLGKAFVSDNVVRFRAANQPGSGKLIYTVRDASGNVASAAVNLTVVGSDPENDTAPHPQDVQARAVAGEKVTIPIPLQGIDAEGDSVSLTGLATSPTLGSAEVSGTYLTYTAANGAAGTDVFSYTVTDRLGRSANGQVKVGVSAVAGTNQQPVAISDSVRVRPGVKVSVPVLSNDLDPDGDPLSLVADDVRSSDDSIEVSAEHSRVVFKAPEKAGTYSLQYGVSDGHSEPVIGLVTVVVSPDAALVAPIARDDEVSVEQVRAAQGTVKVSVLDNDEDPDGDIESDRVTSSDPGVKVSGKDLLIEPATQGRYVLYTVTDKDSLSASAVVWVPGNQVTNPELNVSKTPIHVKAGTKTAIALKNYVRVRSGRSVSVPKDGQASASAGWDGSTLVKDSATLEFGAKADYSGPSSITVTVTDGSDDKALSATLTIPLIVDPGAANRPPQVRPTAIEVAVGGQSVSADMSSWVSDPDGDDPASMTYTVSGAANGIQASVDGHTLKVQTGTGAKRGNSANLALTVRDAKGASTKAVIPVSVTGAKEPLVQLSQAQVSVDAGKSTTVDVANYATNPFTDTPIHLVGSPSSSDGISVRASGTSLTISAREGLHGTYNISYRVGDKTNDADREVTGTIAVSVRGLPDAPSGVRATANGSDAVTVSFTAGASNGADINNFTVHDTVQGDLLDCGVVTSCIMPGRTPGITHSFYVVARNAVGQSPRSNTASVQVSVVPTAPGAPVGKAGDGSASFTWNRSNSPGSRITGYVITLSPGGLSQNVTEPKATFTGLTNGTAYTATVRAVNAQGASQESAASQPVTPYGKPGPPTNLTAVKQGQGSDGTTRVLVSWNPPANTGGLPITHYLLSYTDSPTASSAIVIYGLSKPYEIDTSVDRTVKFSVRAVTRGGTSEEVSYTMKLEGKVSAPSVSAAPKATGADNAVDFTATSGDKNSQNLEWSTDQNTWQSVANKTGNGLTNGKESTIYVRACNSSGKCSEGVVAGKVTPFGAPISPTLACTRPEGTKVSCQVGPANGNGRTATSSAYISTGAAYTNKQEPPAGGGTVEFQNGVEAGKEVKICTSSKQVTSEAGTRESEPRCQSLAAPSAAEPKPANNYQGFVDRSQVVNGSCGSTSPNCYRYGVKLWDWKDGTTTKCTITWAGKTYSINADAGKEEKRYTSFVGGATLYVATSITPAEEKEDNAALQCESGTHQ</sequence>
<proteinExistence type="predicted"/>
<dbReference type="STRING" id="435830.HMPREF0045_01038"/>
<dbReference type="Pfam" id="PF00041">
    <property type="entry name" value="fn3"/>
    <property type="match status" value="2"/>
</dbReference>
<dbReference type="GO" id="GO:0000272">
    <property type="term" value="P:polysaccharide catabolic process"/>
    <property type="evidence" value="ECO:0007669"/>
    <property type="project" value="UniProtKB-KW"/>
</dbReference>
<keyword evidence="2" id="KW-0378">Hydrolase</keyword>
<feature type="region of interest" description="Disordered" evidence="4">
    <location>
        <begin position="1"/>
        <end position="20"/>
    </location>
</feature>
<keyword evidence="3" id="KW-0624">Polysaccharide degradation</keyword>
<dbReference type="PANTHER" id="PTHR13817">
    <property type="entry name" value="TITIN"/>
    <property type="match status" value="1"/>
</dbReference>
<accession>G9PFL4</accession>
<dbReference type="Gene3D" id="2.60.40.10">
    <property type="entry name" value="Immunoglobulins"/>
    <property type="match status" value="3"/>
</dbReference>
<feature type="compositionally biased region" description="Acidic residues" evidence="4">
    <location>
        <begin position="1112"/>
        <end position="1121"/>
    </location>
</feature>
<keyword evidence="3" id="KW-0119">Carbohydrate metabolism</keyword>
<keyword evidence="2" id="KW-0326">Glycosidase</keyword>
<dbReference type="eggNOG" id="COG4733">
    <property type="taxonomic scope" value="Bacteria"/>
</dbReference>
<feature type="domain" description="Fibronectin type-III" evidence="5">
    <location>
        <begin position="1564"/>
        <end position="1655"/>
    </location>
</feature>
<evidence type="ECO:0000256" key="1">
    <source>
        <dbReference type="ARBA" id="ARBA00022737"/>
    </source>
</evidence>
<dbReference type="PANTHER" id="PTHR13817:SF151">
    <property type="entry name" value="TITIN"/>
    <property type="match status" value="1"/>
</dbReference>
<dbReference type="RefSeq" id="WP_005986216.1">
    <property type="nucleotide sequence ID" value="NZ_JH470338.1"/>
</dbReference>
<protein>
    <recommendedName>
        <fullName evidence="5">Fibronectin type-III domain-containing protein</fullName>
    </recommendedName>
</protein>
<feature type="domain" description="Fibronectin type-III" evidence="5">
    <location>
        <begin position="1477"/>
        <end position="1562"/>
    </location>
</feature>
<dbReference type="EMBL" id="ACRN01000006">
    <property type="protein sequence ID" value="EHM88199.1"/>
    <property type="molecule type" value="Genomic_DNA"/>
</dbReference>
<organism evidence="6 7">
    <name type="scientific">Actinomyces graevenitzii C83</name>
    <dbReference type="NCBI Taxonomy" id="435830"/>
    <lineage>
        <taxon>Bacteria</taxon>
        <taxon>Bacillati</taxon>
        <taxon>Actinomycetota</taxon>
        <taxon>Actinomycetes</taxon>
        <taxon>Actinomycetales</taxon>
        <taxon>Actinomycetaceae</taxon>
        <taxon>Actinomyces</taxon>
    </lineage>
</organism>
<keyword evidence="1" id="KW-0677">Repeat</keyword>
<dbReference type="GO" id="GO:0016798">
    <property type="term" value="F:hydrolase activity, acting on glycosyl bonds"/>
    <property type="evidence" value="ECO:0007669"/>
    <property type="project" value="UniProtKB-KW"/>
</dbReference>
<comment type="caution">
    <text evidence="6">The sequence shown here is derived from an EMBL/GenBank/DDBJ whole genome shotgun (WGS) entry which is preliminary data.</text>
</comment>
<dbReference type="SUPFAM" id="SSF49265">
    <property type="entry name" value="Fibronectin type III"/>
    <property type="match status" value="2"/>
</dbReference>
<evidence type="ECO:0000256" key="4">
    <source>
        <dbReference type="SAM" id="MobiDB-lite"/>
    </source>
</evidence>
<dbReference type="Pfam" id="PF17963">
    <property type="entry name" value="Big_9"/>
    <property type="match status" value="7"/>
</dbReference>
<reference evidence="6 7" key="1">
    <citation type="submission" date="2011-10" db="EMBL/GenBank/DDBJ databases">
        <title>The Genome Sequence of Actinomyces graevenitzii C83.</title>
        <authorList>
            <consortium name="The Broad Institute Genome Sequencing Platform"/>
            <consortium name="The Broad Institute Genome Sequencing Center for Infectious Disease"/>
            <person name="Earl A."/>
            <person name="Ward D."/>
            <person name="Feldgarden M."/>
            <person name="Gevers D."/>
            <person name="Sibley C.D."/>
            <person name="Field T.R."/>
            <person name="Grinwis M."/>
            <person name="Eshaghurshan C.S."/>
            <person name="Surette M.G."/>
            <person name="Young S.K."/>
            <person name="Zeng Q."/>
            <person name="Gargeya S."/>
            <person name="Fitzgerald M."/>
            <person name="Haas B."/>
            <person name="Abouelleil A."/>
            <person name="Alvarado L."/>
            <person name="Arachchi H.M."/>
            <person name="Berlin A."/>
            <person name="Brown A."/>
            <person name="Chapman S.B."/>
            <person name="Chen Z."/>
            <person name="Dunbar C."/>
            <person name="Freedman E."/>
            <person name="Gearin G."/>
            <person name="Goldberg J."/>
            <person name="Griggs A."/>
            <person name="Gujja S."/>
            <person name="Heiman D."/>
            <person name="Howarth C."/>
            <person name="Larson L."/>
            <person name="Lui A."/>
            <person name="MacDonald P.J.P."/>
            <person name="Montmayeur A."/>
            <person name="Murphy C."/>
            <person name="Neiman D."/>
            <person name="Pearson M."/>
            <person name="Priest M."/>
            <person name="Roberts A."/>
            <person name="Saif S."/>
            <person name="Shea T."/>
            <person name="Shenoy N."/>
            <person name="Sisk P."/>
            <person name="Stolte C."/>
            <person name="Sykes S."/>
            <person name="Wortman J."/>
            <person name="Nusbaum C."/>
            <person name="Birren B."/>
        </authorList>
    </citation>
    <scope>NUCLEOTIDE SEQUENCE [LARGE SCALE GENOMIC DNA]</scope>
    <source>
        <strain evidence="6 7">C83</strain>
    </source>
</reference>
<dbReference type="InterPro" id="IPR050964">
    <property type="entry name" value="Striated_Muscle_Regulatory"/>
</dbReference>
<feature type="compositionally biased region" description="Basic residues" evidence="4">
    <location>
        <begin position="1"/>
        <end position="11"/>
    </location>
</feature>
<feature type="region of interest" description="Disordered" evidence="4">
    <location>
        <begin position="1911"/>
        <end position="1940"/>
    </location>
</feature>
<gene>
    <name evidence="6" type="ORF">HMPREF0045_01038</name>
</gene>
<dbReference type="InterPro" id="IPR036116">
    <property type="entry name" value="FN3_sf"/>
</dbReference>
<feature type="compositionally biased region" description="Basic and acidic residues" evidence="4">
    <location>
        <begin position="398"/>
        <end position="424"/>
    </location>
</feature>
<dbReference type="Proteomes" id="UP000003822">
    <property type="component" value="Unassembled WGS sequence"/>
</dbReference>